<proteinExistence type="predicted"/>
<name>A0A2X0PG88_9BASI</name>
<evidence type="ECO:0000313" key="1">
    <source>
        <dbReference type="EMBL" id="SGZ27746.1"/>
    </source>
</evidence>
<keyword evidence="2" id="KW-1185">Reference proteome</keyword>
<dbReference type="EMBL" id="FQNC01000088">
    <property type="protein sequence ID" value="SGZ27746.1"/>
    <property type="molecule type" value="Genomic_DNA"/>
</dbReference>
<sequence length="77" mass="8632">MTLGSMFKNRPRDIMQRYQDAMACVAALGPNDKACNRPDLIARVFEAKSGSKRHAGCFGDECRMNGFCFFFVLGFLT</sequence>
<organism evidence="1 2">
    <name type="scientific">Microbotryum silenes-dioicae</name>
    <dbReference type="NCBI Taxonomy" id="796604"/>
    <lineage>
        <taxon>Eukaryota</taxon>
        <taxon>Fungi</taxon>
        <taxon>Dikarya</taxon>
        <taxon>Basidiomycota</taxon>
        <taxon>Pucciniomycotina</taxon>
        <taxon>Microbotryomycetes</taxon>
        <taxon>Microbotryales</taxon>
        <taxon>Microbotryaceae</taxon>
        <taxon>Microbotryum</taxon>
    </lineage>
</organism>
<dbReference type="Proteomes" id="UP000249464">
    <property type="component" value="Unassembled WGS sequence"/>
</dbReference>
<evidence type="ECO:0000313" key="2">
    <source>
        <dbReference type="Proteomes" id="UP000249464"/>
    </source>
</evidence>
<accession>A0A2X0PG88</accession>
<protein>
    <submittedName>
        <fullName evidence="1">BQ5605_C026g10178 protein</fullName>
    </submittedName>
</protein>
<dbReference type="AlphaFoldDB" id="A0A2X0PG88"/>
<gene>
    <name evidence="1" type="primary">BQ5605_C026g10178</name>
    <name evidence="1" type="ORF">BQ5605_C026G10178</name>
</gene>
<reference evidence="1 2" key="1">
    <citation type="submission" date="2016-11" db="EMBL/GenBank/DDBJ databases">
        <authorList>
            <person name="Jaros S."/>
            <person name="Januszkiewicz K."/>
            <person name="Wedrychowicz H."/>
        </authorList>
    </citation>
    <scope>NUCLEOTIDE SEQUENCE [LARGE SCALE GENOMIC DNA]</scope>
</reference>